<organism evidence="3 4">
    <name type="scientific">Streptodolium elevatio</name>
    <dbReference type="NCBI Taxonomy" id="3157996"/>
    <lineage>
        <taxon>Bacteria</taxon>
        <taxon>Bacillati</taxon>
        <taxon>Actinomycetota</taxon>
        <taxon>Actinomycetes</taxon>
        <taxon>Kitasatosporales</taxon>
        <taxon>Streptomycetaceae</taxon>
        <taxon>Streptodolium</taxon>
    </lineage>
</organism>
<dbReference type="Gene3D" id="3.30.565.10">
    <property type="entry name" value="Histidine kinase-like ATPase, C-terminal domain"/>
    <property type="match status" value="1"/>
</dbReference>
<dbReference type="GO" id="GO:0004673">
    <property type="term" value="F:protein histidine kinase activity"/>
    <property type="evidence" value="ECO:0007669"/>
    <property type="project" value="UniProtKB-EC"/>
</dbReference>
<dbReference type="RefSeq" id="WP_358348913.1">
    <property type="nucleotide sequence ID" value="NZ_JBEZFP010000007.1"/>
</dbReference>
<sequence>MHKTPETLVVELDGSAGSVRGARQETHRFLADAERTARIAPDTARDVLMVVGELVANACRHAPGPCRLSVEVASDSVDVAVQDSGSSRLGPARRRQPPGYGLWIVARLTKGIHVLPVPGGKVVRASVPLAG</sequence>
<comment type="caution">
    <text evidence="3">The sequence shown here is derived from an EMBL/GenBank/DDBJ whole genome shotgun (WGS) entry which is preliminary data.</text>
</comment>
<dbReference type="GO" id="GO:0005524">
    <property type="term" value="F:ATP binding"/>
    <property type="evidence" value="ECO:0007669"/>
    <property type="project" value="UniProtKB-KW"/>
</dbReference>
<evidence type="ECO:0000313" key="4">
    <source>
        <dbReference type="Proteomes" id="UP001551482"/>
    </source>
</evidence>
<gene>
    <name evidence="3" type="ORF">AB0C36_04165</name>
</gene>
<evidence type="ECO:0000256" key="1">
    <source>
        <dbReference type="ARBA" id="ARBA00022527"/>
    </source>
</evidence>
<dbReference type="SUPFAM" id="SSF55874">
    <property type="entry name" value="ATPase domain of HSP90 chaperone/DNA topoisomerase II/histidine kinase"/>
    <property type="match status" value="1"/>
</dbReference>
<name>A0ABV3DAC1_9ACTN</name>
<protein>
    <submittedName>
        <fullName evidence="3">ATP-binding protein</fullName>
        <ecNumber evidence="3">2.7.13.3</ecNumber>
    </submittedName>
</protein>
<feature type="domain" description="Histidine kinase/HSP90-like ATPase" evidence="2">
    <location>
        <begin position="26"/>
        <end position="126"/>
    </location>
</feature>
<keyword evidence="4" id="KW-1185">Reference proteome</keyword>
<evidence type="ECO:0000313" key="3">
    <source>
        <dbReference type="EMBL" id="MEU8132685.1"/>
    </source>
</evidence>
<dbReference type="EC" id="2.7.13.3" evidence="3"/>
<dbReference type="InterPro" id="IPR050267">
    <property type="entry name" value="Anti-sigma-factor_SerPK"/>
</dbReference>
<dbReference type="InterPro" id="IPR003594">
    <property type="entry name" value="HATPase_dom"/>
</dbReference>
<dbReference type="EMBL" id="JBEZFP010000007">
    <property type="protein sequence ID" value="MEU8132685.1"/>
    <property type="molecule type" value="Genomic_DNA"/>
</dbReference>
<keyword evidence="1" id="KW-0723">Serine/threonine-protein kinase</keyword>
<keyword evidence="3" id="KW-0067">ATP-binding</keyword>
<dbReference type="Proteomes" id="UP001551482">
    <property type="component" value="Unassembled WGS sequence"/>
</dbReference>
<proteinExistence type="predicted"/>
<dbReference type="PANTHER" id="PTHR35526:SF3">
    <property type="entry name" value="ANTI-SIGMA-F FACTOR RSBW"/>
    <property type="match status" value="1"/>
</dbReference>
<keyword evidence="3" id="KW-0808">Transferase</keyword>
<dbReference type="Pfam" id="PF13581">
    <property type="entry name" value="HATPase_c_2"/>
    <property type="match status" value="1"/>
</dbReference>
<dbReference type="InterPro" id="IPR036890">
    <property type="entry name" value="HATPase_C_sf"/>
</dbReference>
<keyword evidence="3" id="KW-0547">Nucleotide-binding</keyword>
<dbReference type="CDD" id="cd16936">
    <property type="entry name" value="HATPase_RsbW-like"/>
    <property type="match status" value="1"/>
</dbReference>
<accession>A0ABV3DAC1</accession>
<reference evidence="3 4" key="1">
    <citation type="submission" date="2024-06" db="EMBL/GenBank/DDBJ databases">
        <title>The Natural Products Discovery Center: Release of the First 8490 Sequenced Strains for Exploring Actinobacteria Biosynthetic Diversity.</title>
        <authorList>
            <person name="Kalkreuter E."/>
            <person name="Kautsar S.A."/>
            <person name="Yang D."/>
            <person name="Bader C.D."/>
            <person name="Teijaro C.N."/>
            <person name="Fluegel L."/>
            <person name="Davis C.M."/>
            <person name="Simpson J.R."/>
            <person name="Lauterbach L."/>
            <person name="Steele A.D."/>
            <person name="Gui C."/>
            <person name="Meng S."/>
            <person name="Li G."/>
            <person name="Viehrig K."/>
            <person name="Ye F."/>
            <person name="Su P."/>
            <person name="Kiefer A.F."/>
            <person name="Nichols A."/>
            <person name="Cepeda A.J."/>
            <person name="Yan W."/>
            <person name="Fan B."/>
            <person name="Jiang Y."/>
            <person name="Adhikari A."/>
            <person name="Zheng C.-J."/>
            <person name="Schuster L."/>
            <person name="Cowan T.M."/>
            <person name="Smanski M.J."/>
            <person name="Chevrette M.G."/>
            <person name="De Carvalho L.P.S."/>
            <person name="Shen B."/>
        </authorList>
    </citation>
    <scope>NUCLEOTIDE SEQUENCE [LARGE SCALE GENOMIC DNA]</scope>
    <source>
        <strain evidence="3 4">NPDC048946</strain>
    </source>
</reference>
<keyword evidence="1" id="KW-0418">Kinase</keyword>
<dbReference type="PANTHER" id="PTHR35526">
    <property type="entry name" value="ANTI-SIGMA-F FACTOR RSBW-RELATED"/>
    <property type="match status" value="1"/>
</dbReference>
<evidence type="ECO:0000259" key="2">
    <source>
        <dbReference type="Pfam" id="PF13581"/>
    </source>
</evidence>